<feature type="chain" id="PRO_5035908533" description="Transmembrane protein" evidence="5">
    <location>
        <begin position="20"/>
        <end position="629"/>
    </location>
</feature>
<proteinExistence type="predicted"/>
<evidence type="ECO:0000256" key="4">
    <source>
        <dbReference type="SAM" id="Phobius"/>
    </source>
</evidence>
<dbReference type="EMBL" id="CAJJDP010000091">
    <property type="protein sequence ID" value="CAD8188082.1"/>
    <property type="molecule type" value="Genomic_DNA"/>
</dbReference>
<evidence type="ECO:0000256" key="1">
    <source>
        <dbReference type="ARBA" id="ARBA00022729"/>
    </source>
</evidence>
<protein>
    <recommendedName>
        <fullName evidence="8">Transmembrane protein</fullName>
    </recommendedName>
</protein>
<feature type="transmembrane region" description="Helical" evidence="4">
    <location>
        <begin position="582"/>
        <end position="609"/>
    </location>
</feature>
<evidence type="ECO:0000256" key="2">
    <source>
        <dbReference type="ARBA" id="ARBA00022737"/>
    </source>
</evidence>
<evidence type="ECO:0008006" key="8">
    <source>
        <dbReference type="Google" id="ProtNLM"/>
    </source>
</evidence>
<dbReference type="Proteomes" id="UP000683925">
    <property type="component" value="Unassembled WGS sequence"/>
</dbReference>
<keyword evidence="4" id="KW-0472">Membrane</keyword>
<evidence type="ECO:0000256" key="3">
    <source>
        <dbReference type="ARBA" id="ARBA00023157"/>
    </source>
</evidence>
<name>A0A8S1WH65_PAROT</name>
<feature type="transmembrane region" description="Helical" evidence="4">
    <location>
        <begin position="354"/>
        <end position="375"/>
    </location>
</feature>
<evidence type="ECO:0000313" key="7">
    <source>
        <dbReference type="Proteomes" id="UP000683925"/>
    </source>
</evidence>
<accession>A0A8S1WH65</accession>
<comment type="caution">
    <text evidence="6">The sequence shown here is derived from an EMBL/GenBank/DDBJ whole genome shotgun (WGS) entry which is preliminary data.</text>
</comment>
<feature type="transmembrane region" description="Helical" evidence="4">
    <location>
        <begin position="552"/>
        <end position="570"/>
    </location>
</feature>
<dbReference type="NCBIfam" id="TIGR02232">
    <property type="entry name" value="myxo_disulf_rpt"/>
    <property type="match status" value="2"/>
</dbReference>
<dbReference type="InterPro" id="IPR011936">
    <property type="entry name" value="Myxo_disulph_rpt"/>
</dbReference>
<sequence length="629" mass="73946">MHFKIWIWFLSICGDQIVTIEEDCDDGNTLQFDGCFNCKYSYSCPENCKLCYQGTCLECNDQYQLLNSNQCILQLNCGDGLVQKQEQCDDGNDQVVDGCKDCLIEQNWICNAMTRNSLSECTFVKAPKLQITYLNMTSNKQYLSIQFNQQVKIYTTQPLSETIIFTISKVDKKNWNSSLYIIQDVGSYVSFGEYIIEISVYQLLEFKPILTILVNQTVANIDNVALEDFTKSITLQYPKYLDETQKDYSDRLKSLNIYLIYALSGITCLNLLAGNGDLFIEILAILQFQQYLRYINLQFPENLEIYFSINDLITIQPLLEFIDFLSIFQFIDLQYNQESYSEGKFNVYKQNPSLIINLSCQILQCLIFLFIIMLYQLIKKIMYKWIFCSRNFYYASTLSLYIKPKFILRCEESFYKICLDILNLKKLMSFQGLQKALILNGWDMIFKTQLYMRNIQTNSYLDIVQLFIASIILILYFTILLDGFKSKQKLQKMKRFEILCFGRQFFFLIFLINIQRSQILQLGLLLLTSIFQISLLFIYRHIQNKNKQIVQLVVEISVLSFMLSSFLYIKDCDEYFNESKKIILGWIHIVILSSGLILEVIFIITDLYINWKKIYKRTKPQCARNPLFI</sequence>
<dbReference type="PANTHER" id="PTHR38934:SF6">
    <property type="entry name" value="CHROMOSOME UNDETERMINED SCAFFOLD_176, WHOLE GENOME SHOTGUN SEQUENCE"/>
    <property type="match status" value="1"/>
</dbReference>
<keyword evidence="2" id="KW-0677">Repeat</keyword>
<organism evidence="6 7">
    <name type="scientific">Paramecium octaurelia</name>
    <dbReference type="NCBI Taxonomy" id="43137"/>
    <lineage>
        <taxon>Eukaryota</taxon>
        <taxon>Sar</taxon>
        <taxon>Alveolata</taxon>
        <taxon>Ciliophora</taxon>
        <taxon>Intramacronucleata</taxon>
        <taxon>Oligohymenophorea</taxon>
        <taxon>Peniculida</taxon>
        <taxon>Parameciidae</taxon>
        <taxon>Paramecium</taxon>
    </lineage>
</organism>
<dbReference type="AlphaFoldDB" id="A0A8S1WH65"/>
<keyword evidence="3" id="KW-1015">Disulfide bond</keyword>
<keyword evidence="4" id="KW-1133">Transmembrane helix</keyword>
<evidence type="ECO:0000313" key="6">
    <source>
        <dbReference type="EMBL" id="CAD8188082.1"/>
    </source>
</evidence>
<feature type="transmembrane region" description="Helical" evidence="4">
    <location>
        <begin position="463"/>
        <end position="484"/>
    </location>
</feature>
<feature type="signal peptide" evidence="5">
    <location>
        <begin position="1"/>
        <end position="19"/>
    </location>
</feature>
<reference evidence="6" key="1">
    <citation type="submission" date="2021-01" db="EMBL/GenBank/DDBJ databases">
        <authorList>
            <consortium name="Genoscope - CEA"/>
            <person name="William W."/>
        </authorList>
    </citation>
    <scope>NUCLEOTIDE SEQUENCE</scope>
</reference>
<keyword evidence="7" id="KW-1185">Reference proteome</keyword>
<feature type="transmembrane region" description="Helical" evidence="4">
    <location>
        <begin position="520"/>
        <end position="540"/>
    </location>
</feature>
<evidence type="ECO:0000256" key="5">
    <source>
        <dbReference type="SAM" id="SignalP"/>
    </source>
</evidence>
<keyword evidence="4" id="KW-0812">Transmembrane</keyword>
<dbReference type="OMA" id="WIAISRI"/>
<dbReference type="PANTHER" id="PTHR38934">
    <property type="entry name" value="HYPHALLY REGULATED CELL WALL PROTEIN 1"/>
    <property type="match status" value="1"/>
</dbReference>
<gene>
    <name evidence="6" type="ORF">POCTA_138.1.T0920011</name>
</gene>
<keyword evidence="1 5" id="KW-0732">Signal</keyword>
<dbReference type="Pfam" id="PF13948">
    <property type="entry name" value="DUF4215"/>
    <property type="match status" value="2"/>
</dbReference>